<keyword evidence="1" id="KW-1185">Reference proteome</keyword>
<proteinExistence type="predicted"/>
<dbReference type="Proteomes" id="UP000790787">
    <property type="component" value="Chromosome 5"/>
</dbReference>
<reference evidence="1" key="1">
    <citation type="journal article" date="2014" name="Nat. Commun.">
        <title>The tobacco genome sequence and its comparison with those of tomato and potato.</title>
        <authorList>
            <person name="Sierro N."/>
            <person name="Battey J.N."/>
            <person name="Ouadi S."/>
            <person name="Bakaher N."/>
            <person name="Bovet L."/>
            <person name="Willig A."/>
            <person name="Goepfert S."/>
            <person name="Peitsch M.C."/>
            <person name="Ivanov N.V."/>
        </authorList>
    </citation>
    <scope>NUCLEOTIDE SEQUENCE [LARGE SCALE GENOMIC DNA]</scope>
</reference>
<evidence type="ECO:0000313" key="1">
    <source>
        <dbReference type="Proteomes" id="UP000790787"/>
    </source>
</evidence>
<accession>A0AC58UHS1</accession>
<sequence length="188" mass="21747">MFDEFYNENCITHNFSTPRTPQQNGVVERKNRTLEEIARTMLIDSGIAKNFKAEAINTAYYLVNRCMIRSLLNKTPYDLLNGRKPKLTHLRIFGCKCYVLNNSKAYKIYNKRTYCVEESVHVIFDESYLSCEKINKDDQDGEPLLVPGEVIDITNGKAYMMSQVKEPSEDNAISSASAREEPYHNYNY</sequence>
<reference evidence="2" key="2">
    <citation type="submission" date="2025-08" db="UniProtKB">
        <authorList>
            <consortium name="RefSeq"/>
        </authorList>
    </citation>
    <scope>IDENTIFICATION</scope>
    <source>
        <tissue evidence="2">Leaf</tissue>
    </source>
</reference>
<dbReference type="RefSeq" id="XP_075109035.1">
    <property type="nucleotide sequence ID" value="XM_075252934.1"/>
</dbReference>
<organism evidence="1 2">
    <name type="scientific">Nicotiana tabacum</name>
    <name type="common">Common tobacco</name>
    <dbReference type="NCBI Taxonomy" id="4097"/>
    <lineage>
        <taxon>Eukaryota</taxon>
        <taxon>Viridiplantae</taxon>
        <taxon>Streptophyta</taxon>
        <taxon>Embryophyta</taxon>
        <taxon>Tracheophyta</taxon>
        <taxon>Spermatophyta</taxon>
        <taxon>Magnoliopsida</taxon>
        <taxon>eudicotyledons</taxon>
        <taxon>Gunneridae</taxon>
        <taxon>Pentapetalae</taxon>
        <taxon>asterids</taxon>
        <taxon>lamiids</taxon>
        <taxon>Solanales</taxon>
        <taxon>Solanaceae</taxon>
        <taxon>Nicotianoideae</taxon>
        <taxon>Nicotianeae</taxon>
        <taxon>Nicotiana</taxon>
    </lineage>
</organism>
<protein>
    <submittedName>
        <fullName evidence="2">Mitochondrial protein AtMg00710</fullName>
    </submittedName>
</protein>
<evidence type="ECO:0000313" key="2">
    <source>
        <dbReference type="RefSeq" id="XP_075109035.1"/>
    </source>
</evidence>
<name>A0AC58UHS1_TOBAC</name>
<gene>
    <name evidence="2" type="primary">LOC142180840</name>
</gene>